<evidence type="ECO:0000313" key="3">
    <source>
        <dbReference type="Proteomes" id="UP000467193"/>
    </source>
</evidence>
<evidence type="ECO:0000313" key="2">
    <source>
        <dbReference type="EMBL" id="BBY31833.1"/>
    </source>
</evidence>
<dbReference type="Proteomes" id="UP000467193">
    <property type="component" value="Chromosome"/>
</dbReference>
<dbReference type="EMBL" id="AP022588">
    <property type="protein sequence ID" value="BBY31833.1"/>
    <property type="molecule type" value="Genomic_DNA"/>
</dbReference>
<dbReference type="RefSeq" id="WP_163801259.1">
    <property type="nucleotide sequence ID" value="NZ_AP022588.1"/>
</dbReference>
<organism evidence="2 3">
    <name type="scientific">Mycolicibacterium sediminis</name>
    <dbReference type="NCBI Taxonomy" id="1286180"/>
    <lineage>
        <taxon>Bacteria</taxon>
        <taxon>Bacillati</taxon>
        <taxon>Actinomycetota</taxon>
        <taxon>Actinomycetes</taxon>
        <taxon>Mycobacteriales</taxon>
        <taxon>Mycobacteriaceae</taxon>
        <taxon>Mycolicibacterium</taxon>
    </lineage>
</organism>
<evidence type="ECO:0000256" key="1">
    <source>
        <dbReference type="SAM" id="MobiDB-lite"/>
    </source>
</evidence>
<keyword evidence="3" id="KW-1185">Reference proteome</keyword>
<feature type="compositionally biased region" description="Pro residues" evidence="1">
    <location>
        <begin position="114"/>
        <end position="123"/>
    </location>
</feature>
<reference evidence="2 3" key="1">
    <citation type="journal article" date="2019" name="Emerg. Microbes Infect.">
        <title>Comprehensive subspecies identification of 175 nontuberculous mycobacteria species based on 7547 genomic profiles.</title>
        <authorList>
            <person name="Matsumoto Y."/>
            <person name="Kinjo T."/>
            <person name="Motooka D."/>
            <person name="Nabeya D."/>
            <person name="Jung N."/>
            <person name="Uechi K."/>
            <person name="Horii T."/>
            <person name="Iida T."/>
            <person name="Fujita J."/>
            <person name="Nakamura S."/>
        </authorList>
    </citation>
    <scope>NUCLEOTIDE SEQUENCE [LARGE SCALE GENOMIC DNA]</scope>
    <source>
        <strain evidence="2 3">JCM 17899</strain>
    </source>
</reference>
<protein>
    <submittedName>
        <fullName evidence="2">Uncharacterized protein</fullName>
    </submittedName>
</protein>
<feature type="region of interest" description="Disordered" evidence="1">
    <location>
        <begin position="91"/>
        <end position="123"/>
    </location>
</feature>
<gene>
    <name evidence="2" type="ORF">MSEDJ_59290</name>
</gene>
<accession>A0A7I7QZK5</accession>
<dbReference type="AlphaFoldDB" id="A0A7I7QZK5"/>
<proteinExistence type="predicted"/>
<name>A0A7I7QZK5_9MYCO</name>
<dbReference type="KEGG" id="msei:MSEDJ_59290"/>
<sequence length="123" mass="12611">MTPIGKTPALLVAAIGAVCVIGQLGIAPASAFDDYGYSTCTATTMPPPDQNYDAVATSCCVEHAGVPTPTNYGIGCVAAVTDPAPDYRPVIYMPTRPAPPEESDVALDELMKLPPAPDGPPLP</sequence>